<proteinExistence type="predicted"/>
<gene>
    <name evidence="1" type="ORF">SHEWBE_1118</name>
</gene>
<sequence length="75" mass="8597">MEQYKVIAVSKVILRFTDAEEKVTLAKVPEIGDTIEVRDDEYLVGRVTLDIKGNYIAHIESELKTQKPVRRPINI</sequence>
<protein>
    <submittedName>
        <fullName evidence="1">Uncharacterized protein</fullName>
    </submittedName>
</protein>
<name>A0A330M5P8_9GAMM</name>
<dbReference type="AlphaFoldDB" id="A0A330M5P8"/>
<organism evidence="1 2">
    <name type="scientific">Shewanella benthica</name>
    <dbReference type="NCBI Taxonomy" id="43661"/>
    <lineage>
        <taxon>Bacteria</taxon>
        <taxon>Pseudomonadati</taxon>
        <taxon>Pseudomonadota</taxon>
        <taxon>Gammaproteobacteria</taxon>
        <taxon>Alteromonadales</taxon>
        <taxon>Shewanellaceae</taxon>
        <taxon>Shewanella</taxon>
    </lineage>
</organism>
<accession>A0A330M5P8</accession>
<dbReference type="RefSeq" id="WP_112351738.1">
    <property type="nucleotide sequence ID" value="NZ_LS483452.1"/>
</dbReference>
<dbReference type="EMBL" id="LS483452">
    <property type="protein sequence ID" value="SQH75087.1"/>
    <property type="molecule type" value="Genomic_DNA"/>
</dbReference>
<dbReference type="KEGG" id="sbk:SHEWBE_1118"/>
<evidence type="ECO:0000313" key="2">
    <source>
        <dbReference type="Proteomes" id="UP000250123"/>
    </source>
</evidence>
<reference evidence="2" key="1">
    <citation type="submission" date="2018-06" db="EMBL/GenBank/DDBJ databases">
        <authorList>
            <person name="Cea G.-C."/>
            <person name="William W."/>
        </authorList>
    </citation>
    <scope>NUCLEOTIDE SEQUENCE [LARGE SCALE GENOMIC DNA]</scope>
    <source>
        <strain evidence="2">DB21MT-2</strain>
    </source>
</reference>
<evidence type="ECO:0000313" key="1">
    <source>
        <dbReference type="EMBL" id="SQH75087.1"/>
    </source>
</evidence>
<dbReference type="Proteomes" id="UP000250123">
    <property type="component" value="Chromosome SHEWBE"/>
</dbReference>